<keyword evidence="7 8" id="KW-0472">Membrane</keyword>
<dbReference type="PANTHER" id="PTHR33908:SF11">
    <property type="entry name" value="MEMBRANE PROTEIN"/>
    <property type="match status" value="1"/>
</dbReference>
<feature type="transmembrane region" description="Helical" evidence="8">
    <location>
        <begin position="241"/>
        <end position="257"/>
    </location>
</feature>
<proteinExistence type="predicted"/>
<comment type="caution">
    <text evidence="9">The sequence shown here is derived from an EMBL/GenBank/DDBJ whole genome shotgun (WGS) entry which is preliminary data.</text>
</comment>
<evidence type="ECO:0000256" key="8">
    <source>
        <dbReference type="SAM" id="Phobius"/>
    </source>
</evidence>
<comment type="subcellular location">
    <subcellularLocation>
        <location evidence="1">Cell membrane</location>
        <topology evidence="1">Multi-pass membrane protein</topology>
    </subcellularLocation>
</comment>
<dbReference type="AlphaFoldDB" id="A0A1F5T0U3"/>
<evidence type="ECO:0000256" key="2">
    <source>
        <dbReference type="ARBA" id="ARBA00022475"/>
    </source>
</evidence>
<dbReference type="Proteomes" id="UP000179001">
    <property type="component" value="Unassembled WGS sequence"/>
</dbReference>
<dbReference type="GO" id="GO:0005886">
    <property type="term" value="C:plasma membrane"/>
    <property type="evidence" value="ECO:0007669"/>
    <property type="project" value="UniProtKB-SubCell"/>
</dbReference>
<keyword evidence="2" id="KW-1003">Cell membrane</keyword>
<protein>
    <submittedName>
        <fullName evidence="9">Uncharacterized protein</fullName>
    </submittedName>
</protein>
<feature type="transmembrane region" description="Helical" evidence="8">
    <location>
        <begin position="195"/>
        <end position="213"/>
    </location>
</feature>
<evidence type="ECO:0000313" key="9">
    <source>
        <dbReference type="EMBL" id="OGF32356.1"/>
    </source>
</evidence>
<dbReference type="GO" id="GO:0016763">
    <property type="term" value="F:pentosyltransferase activity"/>
    <property type="evidence" value="ECO:0007669"/>
    <property type="project" value="TreeGrafter"/>
</dbReference>
<feature type="transmembrane region" description="Helical" evidence="8">
    <location>
        <begin position="12"/>
        <end position="33"/>
    </location>
</feature>
<evidence type="ECO:0000256" key="3">
    <source>
        <dbReference type="ARBA" id="ARBA00022676"/>
    </source>
</evidence>
<dbReference type="InterPro" id="IPR050297">
    <property type="entry name" value="LipidA_mod_glycosyltrf_83"/>
</dbReference>
<name>A0A1F5T0U3_9BACT</name>
<feature type="transmembrane region" description="Helical" evidence="8">
    <location>
        <begin position="419"/>
        <end position="441"/>
    </location>
</feature>
<keyword evidence="6 8" id="KW-1133">Transmembrane helix</keyword>
<accession>A0A1F5T0U3</accession>
<evidence type="ECO:0000256" key="1">
    <source>
        <dbReference type="ARBA" id="ARBA00004651"/>
    </source>
</evidence>
<feature type="transmembrane region" description="Helical" evidence="8">
    <location>
        <begin position="165"/>
        <end position="183"/>
    </location>
</feature>
<evidence type="ECO:0000256" key="5">
    <source>
        <dbReference type="ARBA" id="ARBA00022692"/>
    </source>
</evidence>
<dbReference type="STRING" id="1798002.A2478_03485"/>
<feature type="transmembrane region" description="Helical" evidence="8">
    <location>
        <begin position="112"/>
        <end position="134"/>
    </location>
</feature>
<feature type="transmembrane region" description="Helical" evidence="8">
    <location>
        <begin position="219"/>
        <end position="234"/>
    </location>
</feature>
<evidence type="ECO:0000256" key="6">
    <source>
        <dbReference type="ARBA" id="ARBA00022989"/>
    </source>
</evidence>
<dbReference type="PANTHER" id="PTHR33908">
    <property type="entry name" value="MANNOSYLTRANSFERASE YKCB-RELATED"/>
    <property type="match status" value="1"/>
</dbReference>
<dbReference type="EMBL" id="MFGJ01000006">
    <property type="protein sequence ID" value="OGF32356.1"/>
    <property type="molecule type" value="Genomic_DNA"/>
</dbReference>
<evidence type="ECO:0000313" key="10">
    <source>
        <dbReference type="Proteomes" id="UP000179001"/>
    </source>
</evidence>
<gene>
    <name evidence="9" type="ORF">A2478_03485</name>
</gene>
<keyword evidence="5 8" id="KW-0812">Transmembrane</keyword>
<feature type="transmembrane region" description="Helical" evidence="8">
    <location>
        <begin position="351"/>
        <end position="369"/>
    </location>
</feature>
<dbReference type="GO" id="GO:0009103">
    <property type="term" value="P:lipopolysaccharide biosynthetic process"/>
    <property type="evidence" value="ECO:0007669"/>
    <property type="project" value="UniProtKB-ARBA"/>
</dbReference>
<keyword evidence="3" id="KW-0328">Glycosyltransferase</keyword>
<feature type="transmembrane region" description="Helical" evidence="8">
    <location>
        <begin position="389"/>
        <end position="407"/>
    </location>
</feature>
<feature type="transmembrane region" description="Helical" evidence="8">
    <location>
        <begin position="86"/>
        <end position="106"/>
    </location>
</feature>
<organism evidence="9 10">
    <name type="scientific">Candidatus Falkowbacteria bacterium RIFOXYC2_FULL_36_12</name>
    <dbReference type="NCBI Taxonomy" id="1798002"/>
    <lineage>
        <taxon>Bacteria</taxon>
        <taxon>Candidatus Falkowiibacteriota</taxon>
    </lineage>
</organism>
<keyword evidence="4" id="KW-0808">Transferase</keyword>
<evidence type="ECO:0000256" key="7">
    <source>
        <dbReference type="ARBA" id="ARBA00023136"/>
    </source>
</evidence>
<sequence>MIDTNNNNYKLILVVLAVIFFFIYSFFAITIWIPGFQQTEQVIFSWPDAMANQAFVKQFIEHSNFKISFPDNTLVSQIVHPRSTNVFNDNIVPMSFLGLVLIYGILGKVVTIYGTLLLTPLFSVFGVLFFYGLIKKVINERAGFISALLLFSLSAYWYYSSLVMLHTVLFISLLLAGMYFLLKSEDFIVDDEYKTQNYIFVAVGAIFIGLSLIVRTVEAPWILLIILLVSLFARKRWWLKAIIFLVILGITFLPVLYQNKQLYGDYFSVGYLNLEKSGTLLDKLPNEFEVEKTNDYFQWVKAVALPFGWNWKNLLKTGFEYFVMFYGPYLFLSIIGLIWFLVEKEKRKQIWVYLLAVMLAMIWLVFYYGNWQFADSEILKYNTIGSSYMRYWLPVFIMLIPGIGFLFDRLLAVKKWQFFLKSIVVVTVILLTGYSFFWAYLTPKDGLLAQKQVLEQNYKRHKQVAGYIEDNSILIVDKTDKLFWPKYNVVVFLYDYSIFPEINQIIDKYPVYYMSVMPDKDIDFINRTKINQFNLELKAPLIVDNEYRLFKIEPKGISQNQNDEL</sequence>
<evidence type="ECO:0000256" key="4">
    <source>
        <dbReference type="ARBA" id="ARBA00022679"/>
    </source>
</evidence>
<feature type="transmembrane region" description="Helical" evidence="8">
    <location>
        <begin position="321"/>
        <end position="342"/>
    </location>
</feature>
<reference evidence="9 10" key="1">
    <citation type="journal article" date="2016" name="Nat. Commun.">
        <title>Thousands of microbial genomes shed light on interconnected biogeochemical processes in an aquifer system.</title>
        <authorList>
            <person name="Anantharaman K."/>
            <person name="Brown C.T."/>
            <person name="Hug L.A."/>
            <person name="Sharon I."/>
            <person name="Castelle C.J."/>
            <person name="Probst A.J."/>
            <person name="Thomas B.C."/>
            <person name="Singh A."/>
            <person name="Wilkins M.J."/>
            <person name="Karaoz U."/>
            <person name="Brodie E.L."/>
            <person name="Williams K.H."/>
            <person name="Hubbard S.S."/>
            <person name="Banfield J.F."/>
        </authorList>
    </citation>
    <scope>NUCLEOTIDE SEQUENCE [LARGE SCALE GENOMIC DNA]</scope>
</reference>